<organism evidence="6 7">
    <name type="scientific">Ruthenibacterium lactatiformans</name>
    <dbReference type="NCBI Taxonomy" id="1550024"/>
    <lineage>
        <taxon>Bacteria</taxon>
        <taxon>Bacillati</taxon>
        <taxon>Bacillota</taxon>
        <taxon>Clostridia</taxon>
        <taxon>Eubacteriales</taxon>
        <taxon>Oscillospiraceae</taxon>
        <taxon>Ruthenibacterium</taxon>
    </lineage>
</organism>
<proteinExistence type="predicted"/>
<dbReference type="PROSITE" id="PS01081">
    <property type="entry name" value="HTH_TETR_1"/>
    <property type="match status" value="1"/>
</dbReference>
<dbReference type="InterPro" id="IPR001647">
    <property type="entry name" value="HTH_TetR"/>
</dbReference>
<comment type="caution">
    <text evidence="6">The sequence shown here is derived from an EMBL/GenBank/DDBJ whole genome shotgun (WGS) entry which is preliminary data.</text>
</comment>
<dbReference type="InterPro" id="IPR023772">
    <property type="entry name" value="DNA-bd_HTH_TetR-type_CS"/>
</dbReference>
<keyword evidence="1" id="KW-0805">Transcription regulation</keyword>
<keyword evidence="2 4" id="KW-0238">DNA-binding</keyword>
<dbReference type="PANTHER" id="PTHR30055">
    <property type="entry name" value="HTH-TYPE TRANSCRIPTIONAL REGULATOR RUTR"/>
    <property type="match status" value="1"/>
</dbReference>
<dbReference type="RefSeq" id="WP_050004765.1">
    <property type="nucleotide sequence ID" value="NZ_CAUBPW010000007.1"/>
</dbReference>
<evidence type="ECO:0000256" key="1">
    <source>
        <dbReference type="ARBA" id="ARBA00023015"/>
    </source>
</evidence>
<dbReference type="SUPFAM" id="SSF46689">
    <property type="entry name" value="Homeodomain-like"/>
    <property type="match status" value="1"/>
</dbReference>
<dbReference type="GO" id="GO:0045892">
    <property type="term" value="P:negative regulation of DNA-templated transcription"/>
    <property type="evidence" value="ECO:0007669"/>
    <property type="project" value="UniProtKB-ARBA"/>
</dbReference>
<feature type="DNA-binding region" description="H-T-H motif" evidence="4">
    <location>
        <begin position="33"/>
        <end position="52"/>
    </location>
</feature>
<accession>A0A0D8J2A9</accession>
<evidence type="ECO:0000256" key="3">
    <source>
        <dbReference type="ARBA" id="ARBA00023163"/>
    </source>
</evidence>
<evidence type="ECO:0000259" key="5">
    <source>
        <dbReference type="PROSITE" id="PS50977"/>
    </source>
</evidence>
<dbReference type="PRINTS" id="PR00455">
    <property type="entry name" value="HTHTETR"/>
</dbReference>
<name>A0A0D8J2A9_9FIRM</name>
<dbReference type="Pfam" id="PF00440">
    <property type="entry name" value="TetR_N"/>
    <property type="match status" value="1"/>
</dbReference>
<dbReference type="Gene3D" id="1.10.357.10">
    <property type="entry name" value="Tetracycline Repressor, domain 2"/>
    <property type="match status" value="1"/>
</dbReference>
<evidence type="ECO:0000256" key="4">
    <source>
        <dbReference type="PROSITE-ProRule" id="PRU00335"/>
    </source>
</evidence>
<dbReference type="InterPro" id="IPR009057">
    <property type="entry name" value="Homeodomain-like_sf"/>
</dbReference>
<dbReference type="InterPro" id="IPR050109">
    <property type="entry name" value="HTH-type_TetR-like_transc_reg"/>
</dbReference>
<keyword evidence="3" id="KW-0804">Transcription</keyword>
<dbReference type="AlphaFoldDB" id="A0A0D8J2A9"/>
<dbReference type="GO" id="GO:0003700">
    <property type="term" value="F:DNA-binding transcription factor activity"/>
    <property type="evidence" value="ECO:0007669"/>
    <property type="project" value="TreeGrafter"/>
</dbReference>
<dbReference type="GO" id="GO:0000976">
    <property type="term" value="F:transcription cis-regulatory region binding"/>
    <property type="evidence" value="ECO:0007669"/>
    <property type="project" value="TreeGrafter"/>
</dbReference>
<dbReference type="GeneID" id="42855945"/>
<dbReference type="FunFam" id="1.10.10.60:FF:000141">
    <property type="entry name" value="TetR family transcriptional regulator"/>
    <property type="match status" value="1"/>
</dbReference>
<evidence type="ECO:0000256" key="2">
    <source>
        <dbReference type="ARBA" id="ARBA00023125"/>
    </source>
</evidence>
<protein>
    <recommendedName>
        <fullName evidence="5">HTH tetR-type domain-containing protein</fullName>
    </recommendedName>
</protein>
<dbReference type="Proteomes" id="UP000032483">
    <property type="component" value="Unassembled WGS sequence"/>
</dbReference>
<reference evidence="6" key="1">
    <citation type="submission" date="2015-02" db="EMBL/GenBank/DDBJ databases">
        <title>A novel member of the family Ruminococcaceae isolated from human feces.</title>
        <authorList>
            <person name="Shkoporov A.N."/>
            <person name="Chaplin A.V."/>
            <person name="Motuzova O.V."/>
            <person name="Kafarskaia L.I."/>
            <person name="Khokhlova E.V."/>
            <person name="Efimov B.A."/>
        </authorList>
    </citation>
    <scope>NUCLEOTIDE SEQUENCE [LARGE SCALE GENOMIC DNA]</scope>
    <source>
        <strain evidence="6">585-1</strain>
    </source>
</reference>
<dbReference type="PROSITE" id="PS50977">
    <property type="entry name" value="HTH_TETR_2"/>
    <property type="match status" value="1"/>
</dbReference>
<keyword evidence="7" id="KW-1185">Reference proteome</keyword>
<dbReference type="PATRIC" id="fig|1550024.3.peg.1083"/>
<evidence type="ECO:0000313" key="7">
    <source>
        <dbReference type="Proteomes" id="UP000032483"/>
    </source>
</evidence>
<gene>
    <name evidence="6" type="ORF">TQ39_04800</name>
</gene>
<sequence length="196" mass="22912">MREPMESRKEQKRQSLLDAAYALFTEKGVAKTSVDEIVRGANVAKGTFYLYFHDKDQLLGQLVYNISAQVLEEAYEWLDERRTPDFVENVLLLLDYVVEYFKRNKLVLRLVERNFSWPMVAKQMSERRGHLWARLMRDLEASPLAARYTEDELFKMIFVIIEMLGSVCYSSIIEGKPDTVDNMKPVLYGIVRKILS</sequence>
<evidence type="ECO:0000313" key="6">
    <source>
        <dbReference type="EMBL" id="KJF40869.1"/>
    </source>
</evidence>
<feature type="domain" description="HTH tetR-type" evidence="5">
    <location>
        <begin position="10"/>
        <end position="70"/>
    </location>
</feature>
<dbReference type="EMBL" id="JXXK01000004">
    <property type="protein sequence ID" value="KJF40869.1"/>
    <property type="molecule type" value="Genomic_DNA"/>
</dbReference>
<dbReference type="PANTHER" id="PTHR30055:SF211">
    <property type="entry name" value="TRANSCRIPTIONAL REGULATOR, TETR FAMILY"/>
    <property type="match status" value="1"/>
</dbReference>